<protein>
    <submittedName>
        <fullName evidence="2">DUF2931 family protein</fullName>
    </submittedName>
</protein>
<accession>A0ABR6RQ87</accession>
<gene>
    <name evidence="2" type="ORF">HII27_06105</name>
</gene>
<keyword evidence="3" id="KW-1185">Reference proteome</keyword>
<keyword evidence="1" id="KW-0732">Signal</keyword>
<evidence type="ECO:0000256" key="1">
    <source>
        <dbReference type="SAM" id="SignalP"/>
    </source>
</evidence>
<reference evidence="2 3" key="1">
    <citation type="submission" date="2020-04" db="EMBL/GenBank/DDBJ databases">
        <title>The draft genome of Kluyvera sichuanensis strain SCKS090646.</title>
        <authorList>
            <person name="Wei L."/>
            <person name="Liu L."/>
            <person name="Feng Y."/>
            <person name="Zong Z."/>
        </authorList>
    </citation>
    <scope>NUCLEOTIDE SEQUENCE [LARGE SCALE GENOMIC DNA]</scope>
    <source>
        <strain evidence="2 3">090646</strain>
    </source>
</reference>
<dbReference type="InterPro" id="IPR021326">
    <property type="entry name" value="DUF2931"/>
</dbReference>
<dbReference type="PROSITE" id="PS51257">
    <property type="entry name" value="PROKAR_LIPOPROTEIN"/>
    <property type="match status" value="1"/>
</dbReference>
<sequence>MNILRTIISAVAGVALLAGCAVGSDGVSESAATGVQSATLPYDHWRFDFVYPKNLPAIVTAASVHYLNGDSIFFPRIDPTEPSNRSVGRWSPTIGGIGAHFNKGDALPANMRLCWDSVIDKKAYETVIWFGSDTWKQMTTRYIDNTHPNKSFWRNYLVIGFAPGGVVRVWMSNQGDPAVLQSGAKITTVSGDKRKICSSINSRIDFNYTIPDGYDQFIKDFIKDKSYPYGEW</sequence>
<proteinExistence type="predicted"/>
<feature type="signal peptide" evidence="1">
    <location>
        <begin position="1"/>
        <end position="23"/>
    </location>
</feature>
<dbReference type="Pfam" id="PF11153">
    <property type="entry name" value="DUF2931"/>
    <property type="match status" value="1"/>
</dbReference>
<dbReference type="Proteomes" id="UP000607331">
    <property type="component" value="Unassembled WGS sequence"/>
</dbReference>
<dbReference type="EMBL" id="JABBJF010000004">
    <property type="protein sequence ID" value="MBC1185287.1"/>
    <property type="molecule type" value="Genomic_DNA"/>
</dbReference>
<evidence type="ECO:0000313" key="3">
    <source>
        <dbReference type="Proteomes" id="UP000607331"/>
    </source>
</evidence>
<feature type="chain" id="PRO_5045478635" evidence="1">
    <location>
        <begin position="24"/>
        <end position="232"/>
    </location>
</feature>
<name>A0ABR6RQ87_9ENTR</name>
<organism evidence="2 3">
    <name type="scientific">Kluyvera sichuanensis</name>
    <dbReference type="NCBI Taxonomy" id="2725494"/>
    <lineage>
        <taxon>Bacteria</taxon>
        <taxon>Pseudomonadati</taxon>
        <taxon>Pseudomonadota</taxon>
        <taxon>Gammaproteobacteria</taxon>
        <taxon>Enterobacterales</taxon>
        <taxon>Enterobacteriaceae</taxon>
        <taxon>Kluyvera</taxon>
    </lineage>
</organism>
<comment type="caution">
    <text evidence="2">The sequence shown here is derived from an EMBL/GenBank/DDBJ whole genome shotgun (WGS) entry which is preliminary data.</text>
</comment>
<evidence type="ECO:0000313" key="2">
    <source>
        <dbReference type="EMBL" id="MBC1185287.1"/>
    </source>
</evidence>